<keyword evidence="1" id="KW-0472">Membrane</keyword>
<dbReference type="EMBL" id="CP043661">
    <property type="protein sequence ID" value="QNE18015.1"/>
    <property type="molecule type" value="Genomic_DNA"/>
</dbReference>
<dbReference type="KEGG" id="kqi:F1D05_09110"/>
<protein>
    <submittedName>
        <fullName evidence="2">Uncharacterized protein</fullName>
    </submittedName>
</protein>
<keyword evidence="1" id="KW-0812">Transmembrane</keyword>
<accession>A0A7G6WVK0</accession>
<gene>
    <name evidence="2" type="ORF">F1D05_09110</name>
</gene>
<name>A0A7G6WVK0_9ACTN</name>
<reference evidence="3" key="1">
    <citation type="submission" date="2019-09" db="EMBL/GenBank/DDBJ databases">
        <title>Antimicrobial potential of Antarctic Bacteria.</title>
        <authorList>
            <person name="Benaud N."/>
            <person name="Edwards R.J."/>
            <person name="Ferrari B.C."/>
        </authorList>
    </citation>
    <scope>NUCLEOTIDE SEQUENCE [LARGE SCALE GENOMIC DNA]</scope>
    <source>
        <strain evidence="3">SPB151</strain>
    </source>
</reference>
<keyword evidence="1" id="KW-1133">Transmembrane helix</keyword>
<feature type="transmembrane region" description="Helical" evidence="1">
    <location>
        <begin position="12"/>
        <end position="30"/>
    </location>
</feature>
<dbReference type="Proteomes" id="UP000515563">
    <property type="component" value="Chromosome"/>
</dbReference>
<dbReference type="RefSeq" id="WP_185446851.1">
    <property type="nucleotide sequence ID" value="NZ_CP043661.1"/>
</dbReference>
<evidence type="ECO:0000313" key="2">
    <source>
        <dbReference type="EMBL" id="QNE18015.1"/>
    </source>
</evidence>
<evidence type="ECO:0000313" key="3">
    <source>
        <dbReference type="Proteomes" id="UP000515563"/>
    </source>
</evidence>
<reference evidence="2 3" key="2">
    <citation type="journal article" date="2020" name="Microbiol. Resour. Announc.">
        <title>Antarctic desert soil bacteria exhibit high novel natural product potential, evaluated through long-read genome sequencing and comparative genomics.</title>
        <authorList>
            <person name="Benaud N."/>
            <person name="Edwards R.J."/>
            <person name="Amos T.G."/>
            <person name="D'Agostino P.M."/>
            <person name="Gutierrez-Chavez C."/>
            <person name="Montgomery K."/>
            <person name="Nicetic I."/>
            <person name="Ferrari B.C."/>
        </authorList>
    </citation>
    <scope>NUCLEOTIDE SEQUENCE [LARGE SCALE GENOMIC DNA]</scope>
    <source>
        <strain evidence="2 3">SPB151</strain>
    </source>
</reference>
<proteinExistence type="predicted"/>
<sequence>MQFKSQFVPWRTAVGAAIVSVLALTCAGIAHDARHGGEQRVDHAVVGQAVHLQLVGQVEPVTAQFDLRK</sequence>
<dbReference type="AlphaFoldDB" id="A0A7G6WVK0"/>
<keyword evidence="3" id="KW-1185">Reference proteome</keyword>
<organism evidence="2 3">
    <name type="scientific">Kribbella qitaiheensis</name>
    <dbReference type="NCBI Taxonomy" id="1544730"/>
    <lineage>
        <taxon>Bacteria</taxon>
        <taxon>Bacillati</taxon>
        <taxon>Actinomycetota</taxon>
        <taxon>Actinomycetes</taxon>
        <taxon>Propionibacteriales</taxon>
        <taxon>Kribbellaceae</taxon>
        <taxon>Kribbella</taxon>
    </lineage>
</organism>
<evidence type="ECO:0000256" key="1">
    <source>
        <dbReference type="SAM" id="Phobius"/>
    </source>
</evidence>